<accession>A0A375IWI1</accession>
<evidence type="ECO:0000313" key="1">
    <source>
        <dbReference type="EMBL" id="SPR96391.1"/>
    </source>
</evidence>
<proteinExistence type="predicted"/>
<dbReference type="EMBL" id="OVTA01000002">
    <property type="protein sequence ID" value="SPR96391.1"/>
    <property type="molecule type" value="Genomic_DNA"/>
</dbReference>
<dbReference type="AlphaFoldDB" id="A0A375IWI1"/>
<gene>
    <name evidence="1" type="ORF">CBM2634_A100329</name>
</gene>
<name>A0A375IWI1_9BURK</name>
<protein>
    <submittedName>
        <fullName evidence="1">Uncharacterized protein</fullName>
    </submittedName>
</protein>
<reference evidence="1 2" key="1">
    <citation type="submission" date="2018-01" db="EMBL/GenBank/DDBJ databases">
        <authorList>
            <person name="Gaut B.S."/>
            <person name="Morton B.R."/>
            <person name="Clegg M.T."/>
            <person name="Duvall M.R."/>
        </authorList>
    </citation>
    <scope>NUCLEOTIDE SEQUENCE [LARGE SCALE GENOMIC DNA]</scope>
    <source>
        <strain evidence="1">Cupriavidus taiwanensis cmp 52</strain>
    </source>
</reference>
<dbReference type="Proteomes" id="UP000256805">
    <property type="component" value="Unassembled WGS sequence"/>
</dbReference>
<organism evidence="1 2">
    <name type="scientific">Cupriavidus taiwanensis</name>
    <dbReference type="NCBI Taxonomy" id="164546"/>
    <lineage>
        <taxon>Bacteria</taxon>
        <taxon>Pseudomonadati</taxon>
        <taxon>Pseudomonadota</taxon>
        <taxon>Betaproteobacteria</taxon>
        <taxon>Burkholderiales</taxon>
        <taxon>Burkholderiaceae</taxon>
        <taxon>Cupriavidus</taxon>
    </lineage>
</organism>
<evidence type="ECO:0000313" key="2">
    <source>
        <dbReference type="Proteomes" id="UP000256805"/>
    </source>
</evidence>
<sequence length="69" mass="7472">MNLCMDGALFFRRNAQAVERRWPELLQGRHKTRLAPATDQLIAELARHLGAHAAAAHSAPVGSACVAEP</sequence>